<evidence type="ECO:0000256" key="12">
    <source>
        <dbReference type="RuleBase" id="RU000679"/>
    </source>
</evidence>
<keyword evidence="6 14" id="KW-1133">Transmembrane helix</keyword>
<dbReference type="Pfam" id="PF00858">
    <property type="entry name" value="ASC"/>
    <property type="match status" value="1"/>
</dbReference>
<dbReference type="GO" id="GO:0015280">
    <property type="term" value="F:ligand-gated sodium channel activity"/>
    <property type="evidence" value="ECO:0007669"/>
    <property type="project" value="TreeGrafter"/>
</dbReference>
<name>A0A9P0PGY1_ACAOB</name>
<comment type="subcellular location">
    <subcellularLocation>
        <location evidence="1">Membrane</location>
        <topology evidence="1">Multi-pass membrane protein</topology>
    </subcellularLocation>
</comment>
<evidence type="ECO:0000256" key="5">
    <source>
        <dbReference type="ARBA" id="ARBA00022692"/>
    </source>
</evidence>
<feature type="transmembrane region" description="Helical" evidence="14">
    <location>
        <begin position="496"/>
        <end position="523"/>
    </location>
</feature>
<sequence length="557" mass="63736">MKNNVKNRNVAFKPSQKRKEAGSIQKKKRAQHFFEKMLKEEAKQFCLNTALHGYKFIVLPKRILLERVVWVIVCVVALIAALSLLVVAWTSFKRNPTVIVTDSNHYSIWNYHFPAITICDYNVISKKRAYLLARKLLKSVDGRGVEKLAWDLRLLVQLLKQTHLEAPESTYNQLQDILDANNITVDKALGQLAPRCESILTRCLWKGEEKRCESIFEQIKTSEGYCCAFNYYALRNHTFGGCCRALASKVPKQPRRVSACGHQSGLEILVNSNPNDYFASFMPSTGQKMMIHNPYYYPDWTLQAILNPRKILNLISVSPTITYCTEDVAGMPSETRRCLLPNEKDLIYFKNYNFHNCMVECRMNTTIKMCNCTPFVYVHSGVNSTDVKICTLRDVKCLRQHQKLLISASLGHNVTSKDFTTLEKVTGRACGCLPDCESTEYYAESSAGVLNFKYIRSNAYADVKVTNDSSILNVYFNDLVGIKNRMDVKFDWHTLLAYYGGLLGLFLGFSFVSGVEIIYFFVVRLTTGLVKNKNDKKKRETRRSVARPERLTFGWLE</sequence>
<accession>A0A9P0PGY1</accession>
<evidence type="ECO:0000256" key="4">
    <source>
        <dbReference type="ARBA" id="ARBA00022461"/>
    </source>
</evidence>
<keyword evidence="8 12" id="KW-0406">Ion transport</keyword>
<feature type="region of interest" description="Disordered" evidence="13">
    <location>
        <begin position="1"/>
        <end position="26"/>
    </location>
</feature>
<evidence type="ECO:0000256" key="8">
    <source>
        <dbReference type="ARBA" id="ARBA00023065"/>
    </source>
</evidence>
<dbReference type="Gene3D" id="1.10.287.770">
    <property type="entry name" value="YojJ-like"/>
    <property type="match status" value="1"/>
</dbReference>
<evidence type="ECO:0000313" key="15">
    <source>
        <dbReference type="EMBL" id="CAH1985751.1"/>
    </source>
</evidence>
<evidence type="ECO:0000256" key="1">
    <source>
        <dbReference type="ARBA" id="ARBA00004141"/>
    </source>
</evidence>
<dbReference type="Gene3D" id="2.60.470.10">
    <property type="entry name" value="Acid-sensing ion channels like domains"/>
    <property type="match status" value="1"/>
</dbReference>
<dbReference type="GO" id="GO:0005886">
    <property type="term" value="C:plasma membrane"/>
    <property type="evidence" value="ECO:0007669"/>
    <property type="project" value="TreeGrafter"/>
</dbReference>
<evidence type="ECO:0000256" key="2">
    <source>
        <dbReference type="ARBA" id="ARBA00007193"/>
    </source>
</evidence>
<evidence type="ECO:0008006" key="17">
    <source>
        <dbReference type="Google" id="ProtNLM"/>
    </source>
</evidence>
<dbReference type="AlphaFoldDB" id="A0A9P0PGY1"/>
<keyword evidence="3 12" id="KW-0813">Transport</keyword>
<evidence type="ECO:0000256" key="14">
    <source>
        <dbReference type="SAM" id="Phobius"/>
    </source>
</evidence>
<comment type="caution">
    <text evidence="15">The sequence shown here is derived from an EMBL/GenBank/DDBJ whole genome shotgun (WGS) entry which is preliminary data.</text>
</comment>
<keyword evidence="10 12" id="KW-0739">Sodium transport</keyword>
<evidence type="ECO:0000256" key="7">
    <source>
        <dbReference type="ARBA" id="ARBA00023053"/>
    </source>
</evidence>
<organism evidence="15 16">
    <name type="scientific">Acanthoscelides obtectus</name>
    <name type="common">Bean weevil</name>
    <name type="synonym">Bruchus obtectus</name>
    <dbReference type="NCBI Taxonomy" id="200917"/>
    <lineage>
        <taxon>Eukaryota</taxon>
        <taxon>Metazoa</taxon>
        <taxon>Ecdysozoa</taxon>
        <taxon>Arthropoda</taxon>
        <taxon>Hexapoda</taxon>
        <taxon>Insecta</taxon>
        <taxon>Pterygota</taxon>
        <taxon>Neoptera</taxon>
        <taxon>Endopterygota</taxon>
        <taxon>Coleoptera</taxon>
        <taxon>Polyphaga</taxon>
        <taxon>Cucujiformia</taxon>
        <taxon>Chrysomeloidea</taxon>
        <taxon>Chrysomelidae</taxon>
        <taxon>Bruchinae</taxon>
        <taxon>Bruchini</taxon>
        <taxon>Acanthoscelides</taxon>
    </lineage>
</organism>
<keyword evidence="7" id="KW-0915">Sodium</keyword>
<dbReference type="OrthoDB" id="6502088at2759"/>
<keyword evidence="4 12" id="KW-0894">Sodium channel</keyword>
<evidence type="ECO:0000256" key="11">
    <source>
        <dbReference type="ARBA" id="ARBA00023303"/>
    </source>
</evidence>
<keyword evidence="11 12" id="KW-0407">Ion channel</keyword>
<evidence type="ECO:0000256" key="13">
    <source>
        <dbReference type="SAM" id="MobiDB-lite"/>
    </source>
</evidence>
<comment type="similarity">
    <text evidence="2 12">Belongs to the amiloride-sensitive sodium channel (TC 1.A.6) family.</text>
</comment>
<dbReference type="PANTHER" id="PTHR11690">
    <property type="entry name" value="AMILORIDE-SENSITIVE SODIUM CHANNEL-RELATED"/>
    <property type="match status" value="1"/>
</dbReference>
<evidence type="ECO:0000256" key="9">
    <source>
        <dbReference type="ARBA" id="ARBA00023136"/>
    </source>
</evidence>
<dbReference type="PRINTS" id="PR01078">
    <property type="entry name" value="AMINACHANNEL"/>
</dbReference>
<keyword evidence="5 12" id="KW-0812">Transmembrane</keyword>
<feature type="transmembrane region" description="Helical" evidence="14">
    <location>
        <begin position="68"/>
        <end position="89"/>
    </location>
</feature>
<gene>
    <name evidence="15" type="ORF">ACAOBT_LOCUS16860</name>
</gene>
<evidence type="ECO:0000256" key="10">
    <source>
        <dbReference type="ARBA" id="ARBA00023201"/>
    </source>
</evidence>
<evidence type="ECO:0000313" key="16">
    <source>
        <dbReference type="Proteomes" id="UP001152888"/>
    </source>
</evidence>
<keyword evidence="16" id="KW-1185">Reference proteome</keyword>
<dbReference type="InterPro" id="IPR001873">
    <property type="entry name" value="ENaC"/>
</dbReference>
<reference evidence="15" key="1">
    <citation type="submission" date="2022-03" db="EMBL/GenBank/DDBJ databases">
        <authorList>
            <person name="Sayadi A."/>
        </authorList>
    </citation>
    <scope>NUCLEOTIDE SEQUENCE</scope>
</reference>
<protein>
    <recommendedName>
        <fullName evidence="17">Sodium channel protein Nach</fullName>
    </recommendedName>
</protein>
<evidence type="ECO:0000256" key="3">
    <source>
        <dbReference type="ARBA" id="ARBA00022448"/>
    </source>
</evidence>
<evidence type="ECO:0000256" key="6">
    <source>
        <dbReference type="ARBA" id="ARBA00022989"/>
    </source>
</evidence>
<keyword evidence="9 14" id="KW-0472">Membrane</keyword>
<dbReference type="PANTHER" id="PTHR11690:SF237">
    <property type="entry name" value="PICKPOCKET 16-RELATED"/>
    <property type="match status" value="1"/>
</dbReference>
<dbReference type="Proteomes" id="UP001152888">
    <property type="component" value="Unassembled WGS sequence"/>
</dbReference>
<dbReference type="EMBL" id="CAKOFQ010006985">
    <property type="protein sequence ID" value="CAH1985751.1"/>
    <property type="molecule type" value="Genomic_DNA"/>
</dbReference>
<proteinExistence type="inferred from homology"/>